<dbReference type="KEGG" id="bgp:BGL_2c08550"/>
<proteinExistence type="predicted"/>
<dbReference type="EMBL" id="CP002581">
    <property type="protein sequence ID" value="AJK48933.1"/>
    <property type="molecule type" value="Genomic_DNA"/>
</dbReference>
<evidence type="ECO:0000256" key="4">
    <source>
        <dbReference type="SAM" id="MobiDB-lite"/>
    </source>
</evidence>
<evidence type="ECO:0000256" key="2">
    <source>
        <dbReference type="ARBA" id="ARBA00022898"/>
    </source>
</evidence>
<dbReference type="GO" id="GO:0006565">
    <property type="term" value="P:L-serine catabolic process"/>
    <property type="evidence" value="ECO:0007669"/>
    <property type="project" value="TreeGrafter"/>
</dbReference>
<evidence type="ECO:0000256" key="1">
    <source>
        <dbReference type="ARBA" id="ARBA00001933"/>
    </source>
</evidence>
<feature type="compositionally biased region" description="Low complexity" evidence="4">
    <location>
        <begin position="69"/>
        <end position="87"/>
    </location>
</feature>
<dbReference type="GO" id="GO:0004794">
    <property type="term" value="F:threonine deaminase activity"/>
    <property type="evidence" value="ECO:0007669"/>
    <property type="project" value="TreeGrafter"/>
</dbReference>
<feature type="domain" description="Tryptophan synthase beta chain-like PALP" evidence="5">
    <location>
        <begin position="86"/>
        <end position="239"/>
    </location>
</feature>
<dbReference type="GO" id="GO:0006567">
    <property type="term" value="P:L-threonine catabolic process"/>
    <property type="evidence" value="ECO:0007669"/>
    <property type="project" value="TreeGrafter"/>
</dbReference>
<dbReference type="Pfam" id="PF00291">
    <property type="entry name" value="PALP"/>
    <property type="match status" value="1"/>
</dbReference>
<dbReference type="InterPro" id="IPR036052">
    <property type="entry name" value="TrpB-like_PALP_sf"/>
</dbReference>
<dbReference type="HOGENOM" id="CLU_985795_0_0_4"/>
<dbReference type="Gene3D" id="3.40.50.1100">
    <property type="match status" value="1"/>
</dbReference>
<dbReference type="GO" id="GO:0003941">
    <property type="term" value="F:L-serine ammonia-lyase activity"/>
    <property type="evidence" value="ECO:0007669"/>
    <property type="project" value="TreeGrafter"/>
</dbReference>
<evidence type="ECO:0000256" key="3">
    <source>
        <dbReference type="ARBA" id="ARBA00023239"/>
    </source>
</evidence>
<dbReference type="InterPro" id="IPR050147">
    <property type="entry name" value="Ser/Thr_Dehydratase"/>
</dbReference>
<reference evidence="7" key="1">
    <citation type="submission" date="2011-03" db="EMBL/GenBank/DDBJ databases">
        <authorList>
            <person name="Voget S."/>
            <person name="Streit W.R."/>
            <person name="Jaeger K.E."/>
            <person name="Daniel R."/>
        </authorList>
    </citation>
    <scope>NUCLEOTIDE SEQUENCE [LARGE SCALE GENOMIC DNA]</scope>
    <source>
        <strain evidence="7">PG1</strain>
    </source>
</reference>
<feature type="region of interest" description="Disordered" evidence="4">
    <location>
        <begin position="58"/>
        <end position="87"/>
    </location>
</feature>
<accession>A0A0B6RZY3</accession>
<keyword evidence="7" id="KW-1185">Reference proteome</keyword>
<keyword evidence="2" id="KW-0663">Pyridoxal phosphate</keyword>
<evidence type="ECO:0000313" key="6">
    <source>
        <dbReference type="EMBL" id="AJK48933.1"/>
    </source>
</evidence>
<sequence>MQASAAIGMAASAAAATRQGKTLRSGWRMSSPVRCLVKRVEGCSRAFTASRRGAARQYISPEPAPCDESSNPSSPLNAAANAAPAAPQARAAGSGALDVRAFDHPATLAGQGTLALELDARLPDLDTVPVSVGGGGGFIGGIAAWLAGRVKEVAVEPARCPTLHRALRAGEPVDVETDGLAADSPGCRRVGGVPLAVLHPAVSDAVLVADQPIREARRSLRDTLRIIAEPGGATAFAALAPGACVCSPRRADRRDHLRRQRRSGLVRMRRGGAGVGVRRCPP</sequence>
<dbReference type="PANTHER" id="PTHR48078">
    <property type="entry name" value="THREONINE DEHYDRATASE, MITOCHONDRIAL-RELATED"/>
    <property type="match status" value="1"/>
</dbReference>
<evidence type="ECO:0000313" key="7">
    <source>
        <dbReference type="Proteomes" id="UP000031838"/>
    </source>
</evidence>
<reference evidence="6 7" key="2">
    <citation type="journal article" date="2016" name="Appl. Microbiol. Biotechnol.">
        <title>Mutations improving production and secretion of extracellular lipase by Burkholderia glumae PG1.</title>
        <authorList>
            <person name="Knapp A."/>
            <person name="Voget S."/>
            <person name="Gao R."/>
            <person name="Zaburannyi N."/>
            <person name="Krysciak D."/>
            <person name="Breuer M."/>
            <person name="Hauer B."/>
            <person name="Streit W.R."/>
            <person name="Muller R."/>
            <person name="Daniel R."/>
            <person name="Jaeger K.E."/>
        </authorList>
    </citation>
    <scope>NUCLEOTIDE SEQUENCE [LARGE SCALE GENOMIC DNA]</scope>
    <source>
        <strain evidence="6 7">PG1</strain>
    </source>
</reference>
<dbReference type="SUPFAM" id="SSF53686">
    <property type="entry name" value="Tryptophan synthase beta subunit-like PLP-dependent enzymes"/>
    <property type="match status" value="1"/>
</dbReference>
<dbReference type="Proteomes" id="UP000031838">
    <property type="component" value="Chromosome 2"/>
</dbReference>
<evidence type="ECO:0000259" key="5">
    <source>
        <dbReference type="Pfam" id="PF00291"/>
    </source>
</evidence>
<name>A0A0B6RZY3_BURPL</name>
<protein>
    <submittedName>
        <fullName evidence="6">Hypopthetical protein threonine dehydratase-like protein</fullName>
    </submittedName>
</protein>
<dbReference type="AlphaFoldDB" id="A0A0B6RZY3"/>
<dbReference type="GO" id="GO:0009097">
    <property type="term" value="P:isoleucine biosynthetic process"/>
    <property type="evidence" value="ECO:0007669"/>
    <property type="project" value="TreeGrafter"/>
</dbReference>
<dbReference type="InterPro" id="IPR001926">
    <property type="entry name" value="TrpB-like_PALP"/>
</dbReference>
<comment type="cofactor">
    <cofactor evidence="1">
        <name>pyridoxal 5'-phosphate</name>
        <dbReference type="ChEBI" id="CHEBI:597326"/>
    </cofactor>
</comment>
<organism evidence="6 7">
    <name type="scientific">Burkholderia plantarii</name>
    <dbReference type="NCBI Taxonomy" id="41899"/>
    <lineage>
        <taxon>Bacteria</taxon>
        <taxon>Pseudomonadati</taxon>
        <taxon>Pseudomonadota</taxon>
        <taxon>Betaproteobacteria</taxon>
        <taxon>Burkholderiales</taxon>
        <taxon>Burkholderiaceae</taxon>
        <taxon>Burkholderia</taxon>
    </lineage>
</organism>
<keyword evidence="3" id="KW-0456">Lyase</keyword>
<gene>
    <name evidence="6" type="ORF">BGL_2c08550</name>
</gene>
<dbReference type="PANTHER" id="PTHR48078:SF6">
    <property type="entry name" value="L-THREONINE DEHYDRATASE CATABOLIC TDCB"/>
    <property type="match status" value="1"/>
</dbReference>